<dbReference type="SUPFAM" id="SSF69322">
    <property type="entry name" value="Tricorn protease domain 2"/>
    <property type="match status" value="1"/>
</dbReference>
<name>A0A8X6PKE5_NEPPI</name>
<keyword evidence="2" id="KW-0966">Cell projection</keyword>
<sequence>MAKEAPKLSKLFGYQQTVKGSLGFSRNNNLTCISGKKATHYKVGSNHQTFISIPEENKITAVGFGEEDLLIIASKGVKAMVGVFNLRTKEKKNLPRVEKIVSDSFVWVTFSDDNERIGGQGGPPDWGFALWDWGKRRLQTVFHPFRMEPDIEVYKFTFCPYDSKRIVAVGKHFFRAYFFKDEQRILENPLHDQERSDQIFHSVAWKRNPSHVMVGTSGGNILVFENMQLMRQVSITKELTRIQSSVNVDDKNVTCIILTSDGLICSHGTTSVLRFKDDFILDKILSGKDFEDNFLVLQDYQHNTSMICADTIQMFPLQASCSETTIIIMDYITGEVVLRNQLPAVPCSITLCSLGTSVAIGFEDAVRIYNVVNDSLVETISFKEASDSQVRNILWRHDNSLLSSDDKGTIYEWDIPRKEPSWKFVLPGIDHRALAAPRKDVSGDLYVASSDSKIRRIKNGEVMEDCGLNNVRITAMLATSDLLLAGSDTGKILGFLLPLRVTTFEMHCHAGSICHFAAFLDSTSIMVMDSYGIMSTWNFKNNTYERPLPSRNIVLIDIHKQEELIQNINEMEEKLRERSQISADGKALQSTRFQADERKTWEEYRKVQCSLRSTTDKLEEEIKVLETEFEKKHANNMQNIEKEKEEDEKYFRNKLAEEGVCLEQAKAERERSQQEFEREMTQLRIEKQAVIDEFGAKYSRHEDRVRELEDVLDNTDFSYKLQHDALELSVEGDQKIKECQIELEQKEKELSDIKQQLKQSKDTHKELSTILRIRRREETVLNERLKSTEKSVIENARKVMAAELLLERYRLEFVNSTANCPSATSLRWAILRLYEKRVVRSLIKEETLFFDTDPNVRFHNQRDHYESLINIVRSRTAQIKNTFRENFVKLAKENSDWTAFAEAIRNDIQLKKQRILYLEEGLGMKKEEFGRNPAETQRRLWQAAETLQRLEEEEERQIDKRLDLIEEQQKEILRLHGLLSVEEKGKIIRKMRL</sequence>
<dbReference type="InterPro" id="IPR036322">
    <property type="entry name" value="WD40_repeat_dom_sf"/>
</dbReference>
<reference evidence="2" key="1">
    <citation type="submission" date="2020-08" db="EMBL/GenBank/DDBJ databases">
        <title>Multicomponent nature underlies the extraordinary mechanical properties of spider dragline silk.</title>
        <authorList>
            <person name="Kono N."/>
            <person name="Nakamura H."/>
            <person name="Mori M."/>
            <person name="Yoshida Y."/>
            <person name="Ohtoshi R."/>
            <person name="Malay A.D."/>
            <person name="Moran D.A.P."/>
            <person name="Tomita M."/>
            <person name="Numata K."/>
            <person name="Arakawa K."/>
        </authorList>
    </citation>
    <scope>NUCLEOTIDE SEQUENCE</scope>
</reference>
<dbReference type="InterPro" id="IPR015943">
    <property type="entry name" value="WD40/YVTN_repeat-like_dom_sf"/>
</dbReference>
<keyword evidence="3" id="KW-1185">Reference proteome</keyword>
<proteinExistence type="predicted"/>
<accession>A0A8X6PKE5</accession>
<evidence type="ECO:0000313" key="2">
    <source>
        <dbReference type="EMBL" id="GFT72044.1"/>
    </source>
</evidence>
<dbReference type="Gene3D" id="2.130.10.10">
    <property type="entry name" value="YVTN repeat-like/Quinoprotein amine dehydrogenase"/>
    <property type="match status" value="2"/>
</dbReference>
<protein>
    <submittedName>
        <fullName evidence="2">Cilia-and flagella-associated protein 57</fullName>
    </submittedName>
</protein>
<dbReference type="EMBL" id="BMAW01021241">
    <property type="protein sequence ID" value="GFT72044.1"/>
    <property type="molecule type" value="Genomic_DNA"/>
</dbReference>
<dbReference type="PANTHER" id="PTHR32215">
    <property type="entry name" value="CILIA- AND FLAGELLA-ASSOCIATED PROTEIN 57"/>
    <property type="match status" value="1"/>
</dbReference>
<dbReference type="SUPFAM" id="SSF50978">
    <property type="entry name" value="WD40 repeat-like"/>
    <property type="match status" value="1"/>
</dbReference>
<evidence type="ECO:0000256" key="1">
    <source>
        <dbReference type="SAM" id="Coils"/>
    </source>
</evidence>
<feature type="coiled-coil region" evidence="1">
    <location>
        <begin position="662"/>
        <end position="711"/>
    </location>
</feature>
<dbReference type="Proteomes" id="UP000887013">
    <property type="component" value="Unassembled WGS sequence"/>
</dbReference>
<comment type="caution">
    <text evidence="2">The sequence shown here is derived from an EMBL/GenBank/DDBJ whole genome shotgun (WGS) entry which is preliminary data.</text>
</comment>
<feature type="coiled-coil region" evidence="1">
    <location>
        <begin position="736"/>
        <end position="763"/>
    </location>
</feature>
<keyword evidence="2" id="KW-0969">Cilium</keyword>
<evidence type="ECO:0000313" key="3">
    <source>
        <dbReference type="Proteomes" id="UP000887013"/>
    </source>
</evidence>
<dbReference type="PANTHER" id="PTHR32215:SF0">
    <property type="entry name" value="CILIA- AND FLAGELLA-ASSOCIATED PROTEIN 57"/>
    <property type="match status" value="1"/>
</dbReference>
<dbReference type="OrthoDB" id="6437041at2759"/>
<keyword evidence="1" id="KW-0175">Coiled coil</keyword>
<gene>
    <name evidence="2" type="primary">CFAP57</name>
    <name evidence="2" type="ORF">NPIL_133081</name>
</gene>
<dbReference type="InterPro" id="IPR052993">
    <property type="entry name" value="CFA-57"/>
</dbReference>
<feature type="coiled-coil region" evidence="1">
    <location>
        <begin position="940"/>
        <end position="971"/>
    </location>
</feature>
<organism evidence="2 3">
    <name type="scientific">Nephila pilipes</name>
    <name type="common">Giant wood spider</name>
    <name type="synonym">Nephila maculata</name>
    <dbReference type="NCBI Taxonomy" id="299642"/>
    <lineage>
        <taxon>Eukaryota</taxon>
        <taxon>Metazoa</taxon>
        <taxon>Ecdysozoa</taxon>
        <taxon>Arthropoda</taxon>
        <taxon>Chelicerata</taxon>
        <taxon>Arachnida</taxon>
        <taxon>Araneae</taxon>
        <taxon>Araneomorphae</taxon>
        <taxon>Entelegynae</taxon>
        <taxon>Araneoidea</taxon>
        <taxon>Nephilidae</taxon>
        <taxon>Nephila</taxon>
    </lineage>
</organism>
<dbReference type="AlphaFoldDB" id="A0A8X6PKE5"/>
<keyword evidence="2" id="KW-0282">Flagellum</keyword>